<gene>
    <name evidence="5" type="ORF">PGTG_06735</name>
</gene>
<dbReference type="InterPro" id="IPR038286">
    <property type="entry name" value="IPK_sf"/>
</dbReference>
<dbReference type="PANTHER" id="PTHR12400">
    <property type="entry name" value="INOSITOL POLYPHOSPHATE KINASE"/>
    <property type="match status" value="1"/>
</dbReference>
<name>E3K8Q5_PUCGT</name>
<dbReference type="EC" id="2.7.-.-" evidence="4"/>
<accession>E3K8Q5</accession>
<evidence type="ECO:0000256" key="3">
    <source>
        <dbReference type="ARBA" id="ARBA00022777"/>
    </source>
</evidence>
<dbReference type="GO" id="GO:0032958">
    <property type="term" value="P:inositol phosphate biosynthetic process"/>
    <property type="evidence" value="ECO:0000318"/>
    <property type="project" value="GO_Central"/>
</dbReference>
<reference key="1">
    <citation type="submission" date="2007-01" db="EMBL/GenBank/DDBJ databases">
        <title>The Genome Sequence of Puccinia graminis f. sp. tritici Strain CRL 75-36-700-3.</title>
        <authorList>
            <consortium name="The Broad Institute Genome Sequencing Platform"/>
            <person name="Birren B."/>
            <person name="Lander E."/>
            <person name="Galagan J."/>
            <person name="Nusbaum C."/>
            <person name="Devon K."/>
            <person name="Cuomo C."/>
            <person name="Jaffe D."/>
            <person name="Butler J."/>
            <person name="Alvarez P."/>
            <person name="Gnerre S."/>
            <person name="Grabherr M."/>
            <person name="Mauceli E."/>
            <person name="Brockman W."/>
            <person name="Young S."/>
            <person name="LaButti K."/>
            <person name="Sykes S."/>
            <person name="DeCaprio D."/>
            <person name="Crawford M."/>
            <person name="Koehrsen M."/>
            <person name="Engels R."/>
            <person name="Montgomery P."/>
            <person name="Pearson M."/>
            <person name="Howarth C."/>
            <person name="Larson L."/>
            <person name="White J."/>
            <person name="Zeng Q."/>
            <person name="Kodira C."/>
            <person name="Yandava C."/>
            <person name="Alvarado L."/>
            <person name="O'Leary S."/>
            <person name="Szabo L."/>
            <person name="Dean R."/>
            <person name="Schein J."/>
        </authorList>
    </citation>
    <scope>NUCLEOTIDE SEQUENCE</scope>
    <source>
        <strain>CRL 75-36-700-3</strain>
    </source>
</reference>
<dbReference type="SUPFAM" id="SSF56104">
    <property type="entry name" value="SAICAR synthase-like"/>
    <property type="match status" value="1"/>
</dbReference>
<dbReference type="Pfam" id="PF03770">
    <property type="entry name" value="IPK"/>
    <property type="match status" value="1"/>
</dbReference>
<proteinExistence type="inferred from homology"/>
<reference evidence="6" key="2">
    <citation type="journal article" date="2011" name="Proc. Natl. Acad. Sci. U.S.A.">
        <title>Obligate biotrophy features unraveled by the genomic analysis of rust fungi.</title>
        <authorList>
            <person name="Duplessis S."/>
            <person name="Cuomo C.A."/>
            <person name="Lin Y.-C."/>
            <person name="Aerts A."/>
            <person name="Tisserant E."/>
            <person name="Veneault-Fourrey C."/>
            <person name="Joly D.L."/>
            <person name="Hacquard S."/>
            <person name="Amselem J."/>
            <person name="Cantarel B.L."/>
            <person name="Chiu R."/>
            <person name="Coutinho P.M."/>
            <person name="Feau N."/>
            <person name="Field M."/>
            <person name="Frey P."/>
            <person name="Gelhaye E."/>
            <person name="Goldberg J."/>
            <person name="Grabherr M.G."/>
            <person name="Kodira C.D."/>
            <person name="Kohler A."/>
            <person name="Kuees U."/>
            <person name="Lindquist E.A."/>
            <person name="Lucas S.M."/>
            <person name="Mago R."/>
            <person name="Mauceli E."/>
            <person name="Morin E."/>
            <person name="Murat C."/>
            <person name="Pangilinan J.L."/>
            <person name="Park R."/>
            <person name="Pearson M."/>
            <person name="Quesneville H."/>
            <person name="Rouhier N."/>
            <person name="Sakthikumar S."/>
            <person name="Salamov A.A."/>
            <person name="Schmutz J."/>
            <person name="Selles B."/>
            <person name="Shapiro H."/>
            <person name="Tanguay P."/>
            <person name="Tuskan G.A."/>
            <person name="Henrissat B."/>
            <person name="Van de Peer Y."/>
            <person name="Rouze P."/>
            <person name="Ellis J.G."/>
            <person name="Dodds P.N."/>
            <person name="Schein J.E."/>
            <person name="Zhong S."/>
            <person name="Hamelin R.C."/>
            <person name="Grigoriev I.V."/>
            <person name="Szabo L.J."/>
            <person name="Martin F."/>
        </authorList>
    </citation>
    <scope>NUCLEOTIDE SEQUENCE [LARGE SCALE GENOMIC DNA]</scope>
    <source>
        <strain evidence="6">CRL 75-36-700-3 / race SCCL</strain>
    </source>
</reference>
<sequence>MLLTSASRAMCAHNTAFITSQNHDISECFLSSAGVLSLPSTICYCHEYLSFELCSEDELQPEGQMVLPLLRQLKSLNLDSYYGDRFRGEEQIIPSLLQRLPFPQFKPCREQEETGPVLIQAGGHQGRLGIYHNDPTRILKETYQDEADFYMHVAPKLDNLLEEPYRGSWKPSILNWEKSSMKKNGRDRAFIVLENIAPVSLHRKAGKDPNYFWHPNVIDIKLGKRLYGDKSKPSTKVRKKRLAITTTSHLLGMRLTGAQIWDNKQEKYESISKLYGHYIKEQDLKRKFNYFFPILNVDTGSSHEEYQLRKSLGGLPKEMMKTVVESLISQLKILTKNVSKFKWCTFNTSLLIVYEGDVKRLKTLNTGSSTKPTQEIAHVRLIDFPHAREDDTPDQEINLGLQTTLDLFENLYFQLNM</sequence>
<dbReference type="GO" id="GO:0008440">
    <property type="term" value="F:inositol-1,4,5-trisphosphate 3-kinase activity"/>
    <property type="evidence" value="ECO:0000318"/>
    <property type="project" value="GO_Central"/>
</dbReference>
<dbReference type="Gene3D" id="3.30.470.160">
    <property type="entry name" value="Inositol polyphosphate kinase"/>
    <property type="match status" value="1"/>
</dbReference>
<dbReference type="GeneID" id="10539799"/>
<comment type="similarity">
    <text evidence="1 4">Belongs to the inositol phosphokinase (IPK) family.</text>
</comment>
<dbReference type="FunCoup" id="E3K8Q5">
    <property type="interactions" value="287"/>
</dbReference>
<protein>
    <recommendedName>
        <fullName evidence="4">Kinase</fullName>
        <ecNumber evidence="4">2.7.-.-</ecNumber>
    </recommendedName>
</protein>
<dbReference type="InParanoid" id="E3K8Q5"/>
<dbReference type="KEGG" id="pgr:PGTG_06735"/>
<organism evidence="5 6">
    <name type="scientific">Puccinia graminis f. sp. tritici (strain CRL 75-36-700-3 / race SCCL)</name>
    <name type="common">Black stem rust fungus</name>
    <dbReference type="NCBI Taxonomy" id="418459"/>
    <lineage>
        <taxon>Eukaryota</taxon>
        <taxon>Fungi</taxon>
        <taxon>Dikarya</taxon>
        <taxon>Basidiomycota</taxon>
        <taxon>Pucciniomycotina</taxon>
        <taxon>Pucciniomycetes</taxon>
        <taxon>Pucciniales</taxon>
        <taxon>Pucciniaceae</taxon>
        <taxon>Puccinia</taxon>
    </lineage>
</organism>
<dbReference type="InterPro" id="IPR005522">
    <property type="entry name" value="IPK"/>
</dbReference>
<dbReference type="OrthoDB" id="338650at2759"/>
<evidence type="ECO:0000256" key="4">
    <source>
        <dbReference type="RuleBase" id="RU363090"/>
    </source>
</evidence>
<dbReference type="GO" id="GO:0005634">
    <property type="term" value="C:nucleus"/>
    <property type="evidence" value="ECO:0000318"/>
    <property type="project" value="GO_Central"/>
</dbReference>
<dbReference type="VEuPathDB" id="FungiDB:PGTG_06735"/>
<keyword evidence="6" id="KW-1185">Reference proteome</keyword>
<dbReference type="STRING" id="418459.E3K8Q5"/>
<dbReference type="HOGENOM" id="CLU_042569_3_1_1"/>
<dbReference type="Proteomes" id="UP000008783">
    <property type="component" value="Unassembled WGS sequence"/>
</dbReference>
<evidence type="ECO:0000313" key="6">
    <source>
        <dbReference type="Proteomes" id="UP000008783"/>
    </source>
</evidence>
<evidence type="ECO:0000256" key="2">
    <source>
        <dbReference type="ARBA" id="ARBA00022679"/>
    </source>
</evidence>
<dbReference type="PANTHER" id="PTHR12400:SF108">
    <property type="entry name" value="KINASE"/>
    <property type="match status" value="1"/>
</dbReference>
<dbReference type="GO" id="GO:0000824">
    <property type="term" value="F:inositol-1,4,5,6-tetrakisphosphate 3-kinase activity"/>
    <property type="evidence" value="ECO:0000318"/>
    <property type="project" value="GO_Central"/>
</dbReference>
<evidence type="ECO:0000256" key="1">
    <source>
        <dbReference type="ARBA" id="ARBA00007374"/>
    </source>
</evidence>
<dbReference type="RefSeq" id="XP_003325198.2">
    <property type="nucleotide sequence ID" value="XM_003325150.2"/>
</dbReference>
<dbReference type="AlphaFoldDB" id="E3K8Q5"/>
<dbReference type="GO" id="GO:0046854">
    <property type="term" value="P:phosphatidylinositol phosphate biosynthetic process"/>
    <property type="evidence" value="ECO:0000318"/>
    <property type="project" value="GO_Central"/>
</dbReference>
<evidence type="ECO:0000313" key="5">
    <source>
        <dbReference type="EMBL" id="EFP80779.2"/>
    </source>
</evidence>
<keyword evidence="3 4" id="KW-0418">Kinase</keyword>
<dbReference type="EMBL" id="DS178276">
    <property type="protein sequence ID" value="EFP80779.2"/>
    <property type="molecule type" value="Genomic_DNA"/>
</dbReference>
<keyword evidence="2 4" id="KW-0808">Transferase</keyword>
<dbReference type="GO" id="GO:0005737">
    <property type="term" value="C:cytoplasm"/>
    <property type="evidence" value="ECO:0000318"/>
    <property type="project" value="GO_Central"/>
</dbReference>